<name>A0A9W7XFF0_9FUNG</name>
<sequence length="659" mass="67639">MLLSAGLGPGAAAMATNRLAGSTVGNVSAQTAAMTPAGNILSQQAMVSPQASTGNAAQTPSQLQQAQAQAHSGMQPAASSSVLASQQTPGGLQQQPSQQPLDTNASQQSQQGQQRMFMGTNIPMPIEFAAEIDRQLNMYRAHQGHPGVDLTSVQHILEQSFFTRYLNMQAGRPPHQSNPIVGSSVTQSTESAMLMPSAGNNVSVISPTGVMQPQAQQQQQQQSQASQPAANSVPPVTPLPQAPVQQTNNVSAASATGFAPNAAQHMALVSMLNRQHIQILYNQLLQQIPQTFGNVGFDQFHQYLVSGQLIGIPPVHQMLILLVQRLQQQQLASSVTATSAANRPLNSVVPGLQPGMSPQLQHHQLQQQQQQRIQQQMGSLRPPNPVMSPSPGGQPPLNAASAALAAASAAAAAAAATANRGSASATPLQQQQQQQSGGQRGLKRKSVNSSPATSAAGAPSGQQGQQQGVNKSPRVMSPPMANKAAQNRSASVVNHPHTPQGVAQSPMVSPGVVATSTATTTAASVSSLAKKDGVNSNENHGTQSSNAPSVSPKVVKSEVDGSGKNDAGGVSRNTGLLSNTAPAAEDAKNRPAVSSSASGAENTTSSQQGASFAAAGLTSPVAQAGIASQQTPPVSGAGAIMTPTSQQQQQQQMLMSPSV</sequence>
<feature type="compositionally biased region" description="Polar residues" evidence="1">
    <location>
        <begin position="336"/>
        <end position="345"/>
    </location>
</feature>
<feature type="compositionally biased region" description="Polar residues" evidence="1">
    <location>
        <begin position="571"/>
        <end position="581"/>
    </location>
</feature>
<feature type="region of interest" description="Disordered" evidence="1">
    <location>
        <begin position="422"/>
        <end position="509"/>
    </location>
</feature>
<feature type="compositionally biased region" description="Polar residues" evidence="1">
    <location>
        <begin position="592"/>
        <end position="604"/>
    </location>
</feature>
<evidence type="ECO:0000313" key="3">
    <source>
        <dbReference type="Proteomes" id="UP001145021"/>
    </source>
</evidence>
<feature type="compositionally biased region" description="Polar residues" evidence="1">
    <location>
        <begin position="534"/>
        <end position="547"/>
    </location>
</feature>
<dbReference type="EMBL" id="JANBOH010000745">
    <property type="protein sequence ID" value="KAJ1641679.1"/>
    <property type="molecule type" value="Genomic_DNA"/>
</dbReference>
<proteinExistence type="predicted"/>
<gene>
    <name evidence="2" type="ORF">LPJ64_006378</name>
</gene>
<feature type="region of interest" description="Disordered" evidence="1">
    <location>
        <begin position="49"/>
        <end position="113"/>
    </location>
</feature>
<organism evidence="2 3">
    <name type="scientific">Coemansia asiatica</name>
    <dbReference type="NCBI Taxonomy" id="1052880"/>
    <lineage>
        <taxon>Eukaryota</taxon>
        <taxon>Fungi</taxon>
        <taxon>Fungi incertae sedis</taxon>
        <taxon>Zoopagomycota</taxon>
        <taxon>Kickxellomycotina</taxon>
        <taxon>Kickxellomycetes</taxon>
        <taxon>Kickxellales</taxon>
        <taxon>Kickxellaceae</taxon>
        <taxon>Coemansia</taxon>
    </lineage>
</organism>
<dbReference type="AlphaFoldDB" id="A0A9W7XFF0"/>
<feature type="compositionally biased region" description="Low complexity" evidence="1">
    <location>
        <begin position="449"/>
        <end position="468"/>
    </location>
</feature>
<feature type="compositionally biased region" description="Low complexity" evidence="1">
    <location>
        <begin position="422"/>
        <end position="435"/>
    </location>
</feature>
<feature type="region of interest" description="Disordered" evidence="1">
    <location>
        <begin position="528"/>
        <end position="611"/>
    </location>
</feature>
<reference evidence="2" key="1">
    <citation type="submission" date="2022-07" db="EMBL/GenBank/DDBJ databases">
        <title>Phylogenomic reconstructions and comparative analyses of Kickxellomycotina fungi.</title>
        <authorList>
            <person name="Reynolds N.K."/>
            <person name="Stajich J.E."/>
            <person name="Barry K."/>
            <person name="Grigoriev I.V."/>
            <person name="Crous P."/>
            <person name="Smith M.E."/>
        </authorList>
    </citation>
    <scope>NUCLEOTIDE SEQUENCE</scope>
    <source>
        <strain evidence="2">NBRC 105413</strain>
    </source>
</reference>
<feature type="region of interest" description="Disordered" evidence="1">
    <location>
        <begin position="624"/>
        <end position="659"/>
    </location>
</feature>
<feature type="region of interest" description="Disordered" evidence="1">
    <location>
        <begin position="336"/>
        <end position="398"/>
    </location>
</feature>
<evidence type="ECO:0000256" key="1">
    <source>
        <dbReference type="SAM" id="MobiDB-lite"/>
    </source>
</evidence>
<feature type="compositionally biased region" description="Low complexity" evidence="1">
    <location>
        <begin position="212"/>
        <end position="230"/>
    </location>
</feature>
<feature type="non-terminal residue" evidence="2">
    <location>
        <position position="659"/>
    </location>
</feature>
<feature type="compositionally biased region" description="Low complexity" evidence="1">
    <location>
        <begin position="56"/>
        <end position="70"/>
    </location>
</feature>
<feature type="region of interest" description="Disordered" evidence="1">
    <location>
        <begin position="203"/>
        <end position="243"/>
    </location>
</feature>
<protein>
    <submittedName>
        <fullName evidence="2">Uncharacterized protein</fullName>
    </submittedName>
</protein>
<accession>A0A9W7XFF0</accession>
<comment type="caution">
    <text evidence="2">The sequence shown here is derived from an EMBL/GenBank/DDBJ whole genome shotgun (WGS) entry which is preliminary data.</text>
</comment>
<keyword evidence="3" id="KW-1185">Reference proteome</keyword>
<dbReference type="Proteomes" id="UP001145021">
    <property type="component" value="Unassembled WGS sequence"/>
</dbReference>
<feature type="compositionally biased region" description="Low complexity" evidence="1">
    <location>
        <begin position="85"/>
        <end position="113"/>
    </location>
</feature>
<evidence type="ECO:0000313" key="2">
    <source>
        <dbReference type="EMBL" id="KAJ1641679.1"/>
    </source>
</evidence>
<feature type="compositionally biased region" description="Low complexity" evidence="1">
    <location>
        <begin position="359"/>
        <end position="376"/>
    </location>
</feature>
<feature type="compositionally biased region" description="Pro residues" evidence="1">
    <location>
        <begin position="382"/>
        <end position="394"/>
    </location>
</feature>